<keyword evidence="7" id="KW-1185">Reference proteome</keyword>
<dbReference type="Pfam" id="PF00636">
    <property type="entry name" value="Ribonuclease_3"/>
    <property type="match status" value="1"/>
</dbReference>
<evidence type="ECO:0000259" key="5">
    <source>
        <dbReference type="Pfam" id="PF00636"/>
    </source>
</evidence>
<feature type="compositionally biased region" description="Polar residues" evidence="4">
    <location>
        <begin position="48"/>
        <end position="58"/>
    </location>
</feature>
<protein>
    <recommendedName>
        <fullName evidence="5">RNase III domain-containing protein</fullName>
    </recommendedName>
</protein>
<dbReference type="Gene3D" id="1.10.1520.10">
    <property type="entry name" value="Ribonuclease III domain"/>
    <property type="match status" value="1"/>
</dbReference>
<dbReference type="Proteomes" id="UP001633002">
    <property type="component" value="Unassembled WGS sequence"/>
</dbReference>
<name>A0ABD3GWP2_9MARC</name>
<dbReference type="GO" id="GO:0004519">
    <property type="term" value="F:endonuclease activity"/>
    <property type="evidence" value="ECO:0007669"/>
    <property type="project" value="UniProtKB-KW"/>
</dbReference>
<feature type="compositionally biased region" description="Low complexity" evidence="4">
    <location>
        <begin position="72"/>
        <end position="85"/>
    </location>
</feature>
<evidence type="ECO:0000313" key="6">
    <source>
        <dbReference type="EMBL" id="KAL3682812.1"/>
    </source>
</evidence>
<dbReference type="EMBL" id="JBJQOH010000006">
    <property type="protein sequence ID" value="KAL3682812.1"/>
    <property type="molecule type" value="Genomic_DNA"/>
</dbReference>
<accession>A0ABD3GWP2</accession>
<dbReference type="SUPFAM" id="SSF69065">
    <property type="entry name" value="RNase III domain-like"/>
    <property type="match status" value="1"/>
</dbReference>
<evidence type="ECO:0000256" key="2">
    <source>
        <dbReference type="ARBA" id="ARBA00022759"/>
    </source>
</evidence>
<evidence type="ECO:0000256" key="4">
    <source>
        <dbReference type="SAM" id="MobiDB-lite"/>
    </source>
</evidence>
<dbReference type="InterPro" id="IPR036389">
    <property type="entry name" value="RNase_III_sf"/>
</dbReference>
<dbReference type="AlphaFoldDB" id="A0ABD3GWP2"/>
<dbReference type="InterPro" id="IPR008226">
    <property type="entry name" value="Mini3_fam"/>
</dbReference>
<evidence type="ECO:0000313" key="7">
    <source>
        <dbReference type="Proteomes" id="UP001633002"/>
    </source>
</evidence>
<dbReference type="InterPro" id="IPR000999">
    <property type="entry name" value="RNase_III_dom"/>
</dbReference>
<gene>
    <name evidence="6" type="ORF">R1sor_000834</name>
</gene>
<comment type="caution">
    <text evidence="6">The sequence shown here is derived from an EMBL/GenBank/DDBJ whole genome shotgun (WGS) entry which is preliminary data.</text>
</comment>
<dbReference type="GO" id="GO:0016787">
    <property type="term" value="F:hydrolase activity"/>
    <property type="evidence" value="ECO:0007669"/>
    <property type="project" value="UniProtKB-KW"/>
</dbReference>
<evidence type="ECO:0000256" key="3">
    <source>
        <dbReference type="ARBA" id="ARBA00022801"/>
    </source>
</evidence>
<dbReference type="PANTHER" id="PTHR34276">
    <property type="entry name" value="MINI-RIBONUCLEASE 3"/>
    <property type="match status" value="1"/>
</dbReference>
<feature type="region of interest" description="Disordered" evidence="4">
    <location>
        <begin position="30"/>
        <end position="91"/>
    </location>
</feature>
<reference evidence="6 7" key="1">
    <citation type="submission" date="2024-09" db="EMBL/GenBank/DDBJ databases">
        <title>Chromosome-scale assembly of Riccia sorocarpa.</title>
        <authorList>
            <person name="Paukszto L."/>
        </authorList>
    </citation>
    <scope>NUCLEOTIDE SEQUENCE [LARGE SCALE GENOMIC DNA]</scope>
    <source>
        <strain evidence="6">LP-2024</strain>
        <tissue evidence="6">Aerial parts of the thallus</tissue>
    </source>
</reference>
<sequence length="239" mass="26647">MLTSARAVYPSSSCRAPSTYGVLQFSASWPWGQSASSSGPPLEAPSKTPKQSLKQRVNVSDLLTRRAPVSDGSQKQDSGRQRQQQPWLPEAPAVEKPRAVYNAAALAYIGDAIYELYVRRHFLTPPQSMDKYNQQVMALVCCEAQHALLQELLKKRLLTKEELDILRWGKNVEAGHKRAKRRAGTMVYNSASSLETLVGFLYLTNVERLQEVMSQLGFCCENTFVGLATPKQSFLLINP</sequence>
<evidence type="ECO:0000256" key="1">
    <source>
        <dbReference type="ARBA" id="ARBA00022722"/>
    </source>
</evidence>
<dbReference type="PANTHER" id="PTHR34276:SF1">
    <property type="entry name" value="MINI-RIBONUCLEASE 3"/>
    <property type="match status" value="1"/>
</dbReference>
<dbReference type="CDD" id="cd00593">
    <property type="entry name" value="RIBOc"/>
    <property type="match status" value="1"/>
</dbReference>
<keyword evidence="1" id="KW-0540">Nuclease</keyword>
<organism evidence="6 7">
    <name type="scientific">Riccia sorocarpa</name>
    <dbReference type="NCBI Taxonomy" id="122646"/>
    <lineage>
        <taxon>Eukaryota</taxon>
        <taxon>Viridiplantae</taxon>
        <taxon>Streptophyta</taxon>
        <taxon>Embryophyta</taxon>
        <taxon>Marchantiophyta</taxon>
        <taxon>Marchantiopsida</taxon>
        <taxon>Marchantiidae</taxon>
        <taxon>Marchantiales</taxon>
        <taxon>Ricciaceae</taxon>
        <taxon>Riccia</taxon>
    </lineage>
</organism>
<keyword evidence="3" id="KW-0378">Hydrolase</keyword>
<proteinExistence type="inferred from homology"/>
<keyword evidence="2" id="KW-0255">Endonuclease</keyword>
<feature type="compositionally biased region" description="Polar residues" evidence="4">
    <location>
        <begin position="30"/>
        <end position="39"/>
    </location>
</feature>
<dbReference type="HAMAP" id="MF_01468">
    <property type="entry name" value="RNase_Mini_III"/>
    <property type="match status" value="1"/>
</dbReference>
<feature type="domain" description="RNase III" evidence="5">
    <location>
        <begin position="105"/>
        <end position="205"/>
    </location>
</feature>